<feature type="transmembrane region" description="Helical" evidence="1">
    <location>
        <begin position="7"/>
        <end position="24"/>
    </location>
</feature>
<dbReference type="WBParaSite" id="PSU_v2.g4864.t1">
    <property type="protein sequence ID" value="PSU_v2.g4864.t1"/>
    <property type="gene ID" value="PSU_v2.g4864"/>
</dbReference>
<organism evidence="2 3">
    <name type="scientific">Panagrolaimus superbus</name>
    <dbReference type="NCBI Taxonomy" id="310955"/>
    <lineage>
        <taxon>Eukaryota</taxon>
        <taxon>Metazoa</taxon>
        <taxon>Ecdysozoa</taxon>
        <taxon>Nematoda</taxon>
        <taxon>Chromadorea</taxon>
        <taxon>Rhabditida</taxon>
        <taxon>Tylenchina</taxon>
        <taxon>Panagrolaimomorpha</taxon>
        <taxon>Panagrolaimoidea</taxon>
        <taxon>Panagrolaimidae</taxon>
        <taxon>Panagrolaimus</taxon>
    </lineage>
</organism>
<dbReference type="PANTHER" id="PTHR47411:SF3">
    <property type="entry name" value="I-BETA-1,3-N-ACETYLGLUCOSAMINYLTRANSFERASE"/>
    <property type="match status" value="1"/>
</dbReference>
<keyword evidence="1" id="KW-0812">Transmembrane</keyword>
<keyword evidence="2" id="KW-1185">Reference proteome</keyword>
<keyword evidence="1" id="KW-1133">Transmembrane helix</keyword>
<sequence length="414" mass="47216">MQQLPRIFLYLILISASVLFLYFSNISYSINLTSWDSTNFDTHLFLSPEPLVQIWNKNNSTDKFCVWFNFTKAIQISSNLSISLCTHGSIGYSKFIFDHAKHWSDLISVSFILDENGFSALQAFQKLHQCIPEAAEKISAHLVWRMPLNDGECSASFIIKGLSNLSSDSEPFNCDLETHIEAGRFEHSLSSPYPPNSLRNIARRGASTNLHLIADIENHFSLNASEILSISAAKSINKNDKVAVIVRRFEYNDTFFEPPRTIYELNELMENNQAFEFHHFLYAVGHRIPGLNNWLNYSLSADTVPNLTPITYQGNVWEPQLIVHSSYPYHFEGFPIRIHDQQALPYELCRAGYSFAVASHVFSFHKGIKLSPSTKESAARKAVAKMASETGKKFRAYLDKKYSKIKSKNCKDWK</sequence>
<protein>
    <submittedName>
        <fullName evidence="3">Glycosyltransferase family 92 protein</fullName>
    </submittedName>
</protein>
<accession>A0A914YZ03</accession>
<keyword evidence="1" id="KW-0472">Membrane</keyword>
<evidence type="ECO:0000256" key="1">
    <source>
        <dbReference type="SAM" id="Phobius"/>
    </source>
</evidence>
<proteinExistence type="predicted"/>
<reference evidence="3" key="1">
    <citation type="submission" date="2022-11" db="UniProtKB">
        <authorList>
            <consortium name="WormBaseParasite"/>
        </authorList>
    </citation>
    <scope>IDENTIFICATION</scope>
</reference>
<evidence type="ECO:0000313" key="2">
    <source>
        <dbReference type="Proteomes" id="UP000887577"/>
    </source>
</evidence>
<evidence type="ECO:0000313" key="3">
    <source>
        <dbReference type="WBParaSite" id="PSU_v2.g4864.t1"/>
    </source>
</evidence>
<name>A0A914YZ03_9BILA</name>
<dbReference type="PANTHER" id="PTHR47411">
    <property type="entry name" value="B3GNT1, BETA-1,3-N-ACETYLGUCOSAMINYLTRANSFERASE 1, HOMOLOG"/>
    <property type="match status" value="1"/>
</dbReference>
<dbReference type="AlphaFoldDB" id="A0A914YZ03"/>
<dbReference type="Proteomes" id="UP000887577">
    <property type="component" value="Unplaced"/>
</dbReference>
<dbReference type="Pfam" id="PF13896">
    <property type="entry name" value="Glyco_transf_49"/>
    <property type="match status" value="1"/>
</dbReference>